<dbReference type="Pfam" id="PF13649">
    <property type="entry name" value="Methyltransf_25"/>
    <property type="match status" value="1"/>
</dbReference>
<protein>
    <submittedName>
        <fullName evidence="4">Class I SAM-dependent methyltransferase</fullName>
    </submittedName>
</protein>
<organism evidence="4 5">
    <name type="scientific">Oryzomonas japonica</name>
    <dbReference type="NCBI Taxonomy" id="2603858"/>
    <lineage>
        <taxon>Bacteria</taxon>
        <taxon>Pseudomonadati</taxon>
        <taxon>Thermodesulfobacteriota</taxon>
        <taxon>Desulfuromonadia</taxon>
        <taxon>Geobacterales</taxon>
        <taxon>Geobacteraceae</taxon>
        <taxon>Oryzomonas</taxon>
    </lineage>
</organism>
<evidence type="ECO:0000256" key="1">
    <source>
        <dbReference type="ARBA" id="ARBA00022603"/>
    </source>
</evidence>
<sequence length="241" mass="28243">MGARMPEINFDEYVGEYRNIINQVSRISGEQFEFFIQLRLQLMKSRVFEQFQSLNKIRILDFGCGAGATEIYLKETFPEASIYAIDSSAQSIRAARERNIEGVEFIHSDAFELPFPDSYFDLIYSNGTFHHIPPLHHKKIISEISRICRVGGNFFIFENNPKNPLMMRAMRNNPFDADAIVVRPYMLKRITAIAGFVQKEVCYYFFFPKFLRFLRFSEKWLSSIPLGAQYFYWSIKQPTTN</sequence>
<evidence type="ECO:0000313" key="4">
    <source>
        <dbReference type="EMBL" id="KAB0664236.1"/>
    </source>
</evidence>
<dbReference type="Gene3D" id="3.40.50.150">
    <property type="entry name" value="Vaccinia Virus protein VP39"/>
    <property type="match status" value="1"/>
</dbReference>
<evidence type="ECO:0000256" key="2">
    <source>
        <dbReference type="ARBA" id="ARBA00022679"/>
    </source>
</evidence>
<dbReference type="PANTHER" id="PTHR43861:SF1">
    <property type="entry name" value="TRANS-ACONITATE 2-METHYLTRANSFERASE"/>
    <property type="match status" value="1"/>
</dbReference>
<comment type="caution">
    <text evidence="4">The sequence shown here is derived from an EMBL/GenBank/DDBJ whole genome shotgun (WGS) entry which is preliminary data.</text>
</comment>
<keyword evidence="2 4" id="KW-0808">Transferase</keyword>
<evidence type="ECO:0000259" key="3">
    <source>
        <dbReference type="Pfam" id="PF13649"/>
    </source>
</evidence>
<gene>
    <name evidence="4" type="ORF">F6V25_13770</name>
</gene>
<reference evidence="4 5" key="1">
    <citation type="submission" date="2019-09" db="EMBL/GenBank/DDBJ databases">
        <title>Geobacter sp. Red96, a novel strain isolated from paddy soil.</title>
        <authorList>
            <person name="Xu Z."/>
            <person name="Masuda Y."/>
            <person name="Itoh H."/>
            <person name="Senoo K."/>
        </authorList>
    </citation>
    <scope>NUCLEOTIDE SEQUENCE [LARGE SCALE GENOMIC DNA]</scope>
    <source>
        <strain evidence="4 5">Red96</strain>
    </source>
</reference>
<proteinExistence type="predicted"/>
<dbReference type="GO" id="GO:0008168">
    <property type="term" value="F:methyltransferase activity"/>
    <property type="evidence" value="ECO:0007669"/>
    <property type="project" value="UniProtKB-KW"/>
</dbReference>
<dbReference type="SUPFAM" id="SSF53335">
    <property type="entry name" value="S-adenosyl-L-methionine-dependent methyltransferases"/>
    <property type="match status" value="1"/>
</dbReference>
<dbReference type="EMBL" id="VZQZ01000009">
    <property type="protein sequence ID" value="KAB0664236.1"/>
    <property type="molecule type" value="Genomic_DNA"/>
</dbReference>
<dbReference type="GO" id="GO:0032259">
    <property type="term" value="P:methylation"/>
    <property type="evidence" value="ECO:0007669"/>
    <property type="project" value="UniProtKB-KW"/>
</dbReference>
<dbReference type="CDD" id="cd02440">
    <property type="entry name" value="AdoMet_MTases"/>
    <property type="match status" value="1"/>
</dbReference>
<dbReference type="InterPro" id="IPR029063">
    <property type="entry name" value="SAM-dependent_MTases_sf"/>
</dbReference>
<keyword evidence="5" id="KW-1185">Reference proteome</keyword>
<dbReference type="InterPro" id="IPR041698">
    <property type="entry name" value="Methyltransf_25"/>
</dbReference>
<accession>A0A7J4ZND8</accession>
<dbReference type="PANTHER" id="PTHR43861">
    <property type="entry name" value="TRANS-ACONITATE 2-METHYLTRANSFERASE-RELATED"/>
    <property type="match status" value="1"/>
</dbReference>
<evidence type="ECO:0000313" key="5">
    <source>
        <dbReference type="Proteomes" id="UP000420562"/>
    </source>
</evidence>
<dbReference type="Proteomes" id="UP000420562">
    <property type="component" value="Unassembled WGS sequence"/>
</dbReference>
<name>A0A7J4ZND8_9BACT</name>
<keyword evidence="1 4" id="KW-0489">Methyltransferase</keyword>
<dbReference type="AlphaFoldDB" id="A0A7J4ZND8"/>
<feature type="domain" description="Methyltransferase" evidence="3">
    <location>
        <begin position="59"/>
        <end position="152"/>
    </location>
</feature>